<dbReference type="InterPro" id="IPR055236">
    <property type="entry name" value="EVH1_PP4R3"/>
</dbReference>
<dbReference type="InterPro" id="IPR011993">
    <property type="entry name" value="PH-like_dom_sf"/>
</dbReference>
<keyword evidence="3" id="KW-0539">Nucleus</keyword>
<dbReference type="STRING" id="126957.T1IWJ6"/>
<dbReference type="Gene3D" id="2.30.29.30">
    <property type="entry name" value="Pleckstrin-homology domain (PH domain)/Phosphotyrosine-binding domain (PTB)"/>
    <property type="match status" value="1"/>
</dbReference>
<protein>
    <submittedName>
        <fullName evidence="6">Uncharacterized protein</fullName>
    </submittedName>
</protein>
<evidence type="ECO:0000259" key="4">
    <source>
        <dbReference type="Pfam" id="PF04802"/>
    </source>
</evidence>
<reference evidence="6" key="2">
    <citation type="submission" date="2015-02" db="UniProtKB">
        <authorList>
            <consortium name="EnsemblMetazoa"/>
        </authorList>
    </citation>
    <scope>IDENTIFICATION</scope>
</reference>
<comment type="subcellular location">
    <subcellularLocation>
        <location evidence="1">Nucleus</location>
    </subcellularLocation>
</comment>
<keyword evidence="7" id="KW-1185">Reference proteome</keyword>
<evidence type="ECO:0000313" key="6">
    <source>
        <dbReference type="EnsemblMetazoa" id="SMAR005566-PA"/>
    </source>
</evidence>
<dbReference type="AlphaFoldDB" id="T1IWJ6"/>
<comment type="similarity">
    <text evidence="2">Belongs to the SMEK family.</text>
</comment>
<dbReference type="GO" id="GO:0030289">
    <property type="term" value="C:protein phosphatase 4 complex"/>
    <property type="evidence" value="ECO:0007669"/>
    <property type="project" value="TreeGrafter"/>
</dbReference>
<feature type="domain" description="Serine/threonine-protein phosphatase 4 regulatory subunit 3-like central" evidence="4">
    <location>
        <begin position="115"/>
        <end position="415"/>
    </location>
</feature>
<reference evidence="7" key="1">
    <citation type="submission" date="2011-05" db="EMBL/GenBank/DDBJ databases">
        <authorList>
            <person name="Richards S.R."/>
            <person name="Qu J."/>
            <person name="Jiang H."/>
            <person name="Jhangiani S.N."/>
            <person name="Agravi P."/>
            <person name="Goodspeed R."/>
            <person name="Gross S."/>
            <person name="Mandapat C."/>
            <person name="Jackson L."/>
            <person name="Mathew T."/>
            <person name="Pu L."/>
            <person name="Thornton R."/>
            <person name="Saada N."/>
            <person name="Wilczek-Boney K.B."/>
            <person name="Lee S."/>
            <person name="Kovar C."/>
            <person name="Wu Y."/>
            <person name="Scherer S.E."/>
            <person name="Worley K.C."/>
            <person name="Muzny D.M."/>
            <person name="Gibbs R."/>
        </authorList>
    </citation>
    <scope>NUCLEOTIDE SEQUENCE</scope>
    <source>
        <strain evidence="7">Brora</strain>
    </source>
</reference>
<dbReference type="Proteomes" id="UP000014500">
    <property type="component" value="Unassembled WGS sequence"/>
</dbReference>
<dbReference type="InterPro" id="IPR006887">
    <property type="entry name" value="P4R3-like_central_dom"/>
</dbReference>
<accession>T1IWJ6</accession>
<proteinExistence type="inferred from homology"/>
<dbReference type="PhylomeDB" id="T1IWJ6"/>
<dbReference type="EnsemblMetazoa" id="SMAR005566-RA">
    <property type="protein sequence ID" value="SMAR005566-PA"/>
    <property type="gene ID" value="SMAR005566"/>
</dbReference>
<dbReference type="GO" id="GO:0006974">
    <property type="term" value="P:DNA damage response"/>
    <property type="evidence" value="ECO:0007669"/>
    <property type="project" value="TreeGrafter"/>
</dbReference>
<evidence type="ECO:0000313" key="7">
    <source>
        <dbReference type="Proteomes" id="UP000014500"/>
    </source>
</evidence>
<dbReference type="InterPro" id="IPR051137">
    <property type="entry name" value="PP4R3-like"/>
</dbReference>
<evidence type="ECO:0000259" key="5">
    <source>
        <dbReference type="Pfam" id="PF22972"/>
    </source>
</evidence>
<organism evidence="6 7">
    <name type="scientific">Strigamia maritima</name>
    <name type="common">European centipede</name>
    <name type="synonym">Geophilus maritimus</name>
    <dbReference type="NCBI Taxonomy" id="126957"/>
    <lineage>
        <taxon>Eukaryota</taxon>
        <taxon>Metazoa</taxon>
        <taxon>Ecdysozoa</taxon>
        <taxon>Arthropoda</taxon>
        <taxon>Myriapoda</taxon>
        <taxon>Chilopoda</taxon>
        <taxon>Pleurostigmophora</taxon>
        <taxon>Geophilomorpha</taxon>
        <taxon>Linotaeniidae</taxon>
        <taxon>Strigamia</taxon>
    </lineage>
</organism>
<feature type="domain" description="PP4R3 EVH1-like" evidence="5">
    <location>
        <begin position="6"/>
        <end position="100"/>
    </location>
</feature>
<dbReference type="OMA" id="IRDESIQ"/>
<dbReference type="GO" id="GO:0072542">
    <property type="term" value="F:protein phosphatase activator activity"/>
    <property type="evidence" value="ECO:0007669"/>
    <property type="project" value="TreeGrafter"/>
</dbReference>
<evidence type="ECO:0000256" key="2">
    <source>
        <dbReference type="ARBA" id="ARBA00008809"/>
    </source>
</evidence>
<sequence>MEDSQTRVKLYSLNATKHVNELGTGHISCSYVERLDGMSLLIRNESDDSLFLVSKIQRDITYRKRGTLITWSDKTNVEFSLSFLYKTGCDDIWERISKIKSGCHLPPCELSNLDEINYVIKNSLSFLILKERVTAAIEHGNYIEKLVNLFCINEHLENSDVLNKFYRIIKNIIALNDLSLLRAMFSDQSIMDVVGCLEYDTCYSVIGSKNHHREYLRKVSNFRKVIPISNPDLISKIHQTYRVQYILDVILPILSMNKRNKKCAMSAFIFFNKVEVVNMVKKKEFLSPLFVQLNDKLTDVNKRRDLILFLKELCIFSYVLNPPARNDFFTVLLVDHGILTALEITLGLDMDDYTIKSACFDILSQFVEYNPVFARKFILEQNNQVLINTVIQHLDMDGAVQILKFLIEPKNMIPGEMIGF</sequence>
<name>T1IWJ6_STRMM</name>
<dbReference type="EMBL" id="JH431620">
    <property type="status" value="NOT_ANNOTATED_CDS"/>
    <property type="molecule type" value="Genomic_DNA"/>
</dbReference>
<dbReference type="Pfam" id="PF22972">
    <property type="entry name" value="EVH1_PP4R3"/>
    <property type="match status" value="1"/>
</dbReference>
<dbReference type="Pfam" id="PF04802">
    <property type="entry name" value="PP4R3"/>
    <property type="match status" value="1"/>
</dbReference>
<dbReference type="SUPFAM" id="SSF50729">
    <property type="entry name" value="PH domain-like"/>
    <property type="match status" value="1"/>
</dbReference>
<dbReference type="eggNOG" id="KOG2175">
    <property type="taxonomic scope" value="Eukaryota"/>
</dbReference>
<dbReference type="HOGENOM" id="CLU_004909_3_3_1"/>
<dbReference type="PANTHER" id="PTHR23318:SF0">
    <property type="entry name" value="SERINE_THREONINE-PROTEIN PHOSPHATASE 4 REGULATORY SUBUNIT 3"/>
    <property type="match status" value="1"/>
</dbReference>
<dbReference type="GO" id="GO:0005654">
    <property type="term" value="C:nucleoplasm"/>
    <property type="evidence" value="ECO:0007669"/>
    <property type="project" value="TreeGrafter"/>
</dbReference>
<evidence type="ECO:0000256" key="1">
    <source>
        <dbReference type="ARBA" id="ARBA00004123"/>
    </source>
</evidence>
<dbReference type="PANTHER" id="PTHR23318">
    <property type="entry name" value="ATP SYNTHASE GAMMA-RELATED"/>
    <property type="match status" value="1"/>
</dbReference>
<evidence type="ECO:0000256" key="3">
    <source>
        <dbReference type="ARBA" id="ARBA00023242"/>
    </source>
</evidence>